<gene>
    <name evidence="2" type="ORF">SCOCK_330032</name>
</gene>
<keyword evidence="3" id="KW-1185">Reference proteome</keyword>
<dbReference type="AlphaFoldDB" id="A0A9W4DSR1"/>
<feature type="compositionally biased region" description="Basic residues" evidence="1">
    <location>
        <begin position="87"/>
        <end position="98"/>
    </location>
</feature>
<evidence type="ECO:0000313" key="3">
    <source>
        <dbReference type="Proteomes" id="UP001152519"/>
    </source>
</evidence>
<protein>
    <submittedName>
        <fullName evidence="2">Uncharacterized protein</fullName>
    </submittedName>
</protein>
<feature type="compositionally biased region" description="Polar residues" evidence="1">
    <location>
        <begin position="52"/>
        <end position="62"/>
    </location>
</feature>
<reference evidence="2" key="1">
    <citation type="submission" date="2021-05" db="EMBL/GenBank/DDBJ databases">
        <authorList>
            <person name="Arsene-Ploetze F."/>
        </authorList>
    </citation>
    <scope>NUCLEOTIDE SEQUENCE</scope>
    <source>
        <strain evidence="2">DSM 42138</strain>
    </source>
</reference>
<name>A0A9W4DSR1_9ACTN</name>
<feature type="region of interest" description="Disordered" evidence="1">
    <location>
        <begin position="22"/>
        <end position="131"/>
    </location>
</feature>
<sequence length="131" mass="14580">MHRTPQLLGRHGRVLRSRAPATIRTGSCSRAVPPGTHRPATGKVKESAPSEGEQTPYNSSLTERAHPGIVAQSRQPFRMCRPDLRNRKFRFPRPRSPGRSRSLPDADRAGAGSATPHAVPRTRQHSTWRHL</sequence>
<comment type="caution">
    <text evidence="2">The sequence shown here is derived from an EMBL/GenBank/DDBJ whole genome shotgun (WGS) entry which is preliminary data.</text>
</comment>
<dbReference type="Proteomes" id="UP001152519">
    <property type="component" value="Unassembled WGS sequence"/>
</dbReference>
<evidence type="ECO:0000313" key="2">
    <source>
        <dbReference type="EMBL" id="CAG6395521.1"/>
    </source>
</evidence>
<proteinExistence type="predicted"/>
<accession>A0A9W4DSR1</accession>
<feature type="compositionally biased region" description="Basic residues" evidence="1">
    <location>
        <begin position="120"/>
        <end position="131"/>
    </location>
</feature>
<dbReference type="EMBL" id="CAJSLV010000063">
    <property type="protein sequence ID" value="CAG6395521.1"/>
    <property type="molecule type" value="Genomic_DNA"/>
</dbReference>
<organism evidence="2 3">
    <name type="scientific">Actinacidiphila cocklensis</name>
    <dbReference type="NCBI Taxonomy" id="887465"/>
    <lineage>
        <taxon>Bacteria</taxon>
        <taxon>Bacillati</taxon>
        <taxon>Actinomycetota</taxon>
        <taxon>Actinomycetes</taxon>
        <taxon>Kitasatosporales</taxon>
        <taxon>Streptomycetaceae</taxon>
        <taxon>Actinacidiphila</taxon>
    </lineage>
</organism>
<evidence type="ECO:0000256" key="1">
    <source>
        <dbReference type="SAM" id="MobiDB-lite"/>
    </source>
</evidence>